<evidence type="ECO:0000313" key="1">
    <source>
        <dbReference type="EMBL" id="QEW02971.1"/>
    </source>
</evidence>
<reference evidence="2" key="1">
    <citation type="submission" date="2019-09" db="EMBL/GenBank/DDBJ databases">
        <title>Mumia zhuanghuii sp. nov. isolated from the intestinal contents of plateau pika (Ochotona curzoniae) in the Qinghai-Tibet plateau of China.</title>
        <authorList>
            <person name="Tian Z."/>
        </authorList>
    </citation>
    <scope>NUCLEOTIDE SEQUENCE [LARGE SCALE GENOMIC DNA]</scope>
    <source>
        <strain evidence="2">L-031</strain>
    </source>
</reference>
<protein>
    <submittedName>
        <fullName evidence="1">DUF3099 domain-containing protein</fullName>
    </submittedName>
</protein>
<proteinExistence type="predicted"/>
<gene>
    <name evidence="1" type="ORF">F6J85_07550</name>
</gene>
<evidence type="ECO:0000313" key="2">
    <source>
        <dbReference type="Proteomes" id="UP000325516"/>
    </source>
</evidence>
<dbReference type="InterPro" id="IPR021449">
    <property type="entry name" value="DUF3099"/>
</dbReference>
<accession>A0A5J5JBQ1</accession>
<dbReference type="EMBL" id="CP044232">
    <property type="protein sequence ID" value="QEW02971.1"/>
    <property type="molecule type" value="Genomic_DNA"/>
</dbReference>
<dbReference type="RefSeq" id="WP_150921141.1">
    <property type="nucleotide sequence ID" value="NZ_CP044232.1"/>
</dbReference>
<keyword evidence="2" id="KW-1185">Reference proteome</keyword>
<dbReference type="KEGG" id="mlz:F6J85_07550"/>
<dbReference type="AlphaFoldDB" id="A0A5J5JBQ1"/>
<accession>A0A5J6L3L4</accession>
<sequence length="121" mass="12953">MKSSPRTPSATSLPRAPRDEAGARLVKYMITMGIRIACFIAMVLITPYGWYTWVLGAAAVFLPYIAVVIANVGADPRRAAAESPDRQIATPAPEAPAPPAAPGVIRISETPRLSPEPEDER</sequence>
<dbReference type="Pfam" id="PF11298">
    <property type="entry name" value="DUF3099"/>
    <property type="match status" value="1"/>
</dbReference>
<organism evidence="1 2">
    <name type="scientific">Microbacterium lushaniae</name>
    <dbReference type="NCBI Taxonomy" id="2614639"/>
    <lineage>
        <taxon>Bacteria</taxon>
        <taxon>Bacillati</taxon>
        <taxon>Actinomycetota</taxon>
        <taxon>Actinomycetes</taxon>
        <taxon>Micrococcales</taxon>
        <taxon>Microbacteriaceae</taxon>
        <taxon>Microbacterium</taxon>
    </lineage>
</organism>
<name>A0A5J5JBQ1_9MICO</name>
<dbReference type="Proteomes" id="UP000325516">
    <property type="component" value="Chromosome"/>
</dbReference>